<dbReference type="PANTHER" id="PTHR34989:SF1">
    <property type="entry name" value="PROTEIN HDED"/>
    <property type="match status" value="1"/>
</dbReference>
<feature type="transmembrane region" description="Helical" evidence="1">
    <location>
        <begin position="159"/>
        <end position="185"/>
    </location>
</feature>
<keyword evidence="3" id="KW-1185">Reference proteome</keyword>
<feature type="transmembrane region" description="Helical" evidence="1">
    <location>
        <begin position="46"/>
        <end position="66"/>
    </location>
</feature>
<comment type="caution">
    <text evidence="2">The sequence shown here is derived from an EMBL/GenBank/DDBJ whole genome shotgun (WGS) entry which is preliminary data.</text>
</comment>
<protein>
    <recommendedName>
        <fullName evidence="4">HdeD family acid-resistance protein</fullName>
    </recommendedName>
</protein>
<dbReference type="Pfam" id="PF03729">
    <property type="entry name" value="DUF308"/>
    <property type="match status" value="1"/>
</dbReference>
<dbReference type="Proteomes" id="UP001144323">
    <property type="component" value="Unassembled WGS sequence"/>
</dbReference>
<proteinExistence type="predicted"/>
<dbReference type="GO" id="GO:0005886">
    <property type="term" value="C:plasma membrane"/>
    <property type="evidence" value="ECO:0007669"/>
    <property type="project" value="TreeGrafter"/>
</dbReference>
<organism evidence="2 3">
    <name type="scientific">Methylocystis echinoides</name>
    <dbReference type="NCBI Taxonomy" id="29468"/>
    <lineage>
        <taxon>Bacteria</taxon>
        <taxon>Pseudomonadati</taxon>
        <taxon>Pseudomonadota</taxon>
        <taxon>Alphaproteobacteria</taxon>
        <taxon>Hyphomicrobiales</taxon>
        <taxon>Methylocystaceae</taxon>
        <taxon>Methylocystis</taxon>
    </lineage>
</organism>
<dbReference type="AlphaFoldDB" id="A0A9W6LTC7"/>
<dbReference type="PANTHER" id="PTHR34989">
    <property type="entry name" value="PROTEIN HDED"/>
    <property type="match status" value="1"/>
</dbReference>
<keyword evidence="1" id="KW-1133">Transmembrane helix</keyword>
<feature type="transmembrane region" description="Helical" evidence="1">
    <location>
        <begin position="78"/>
        <end position="96"/>
    </location>
</feature>
<sequence>MSSEVFETHPSGVAIAHFRRKWGWIVALGALFIIGGVVALSNALAATLVAIVYIAAAMVVAGGWEIVTAFQIRPWGRARLWGVIGAATLFAGVAAARFPFLAAVSFTGMIGALLILGGVLKLALAWHLRDLGRWELIAIAGGLSLLLGALILAEWPQSGLYVLGLFLGVNLLFEGIGWVAMGLAARPAARRAW</sequence>
<keyword evidence="1" id="KW-0812">Transmembrane</keyword>
<dbReference type="InterPro" id="IPR052712">
    <property type="entry name" value="Acid_resist_chaperone_HdeD"/>
</dbReference>
<name>A0A9W6LTC7_9HYPH</name>
<evidence type="ECO:0000313" key="3">
    <source>
        <dbReference type="Proteomes" id="UP001144323"/>
    </source>
</evidence>
<accession>A0A9W6LTC7</accession>
<evidence type="ECO:0000256" key="1">
    <source>
        <dbReference type="SAM" id="Phobius"/>
    </source>
</evidence>
<feature type="transmembrane region" description="Helical" evidence="1">
    <location>
        <begin position="22"/>
        <end position="40"/>
    </location>
</feature>
<evidence type="ECO:0008006" key="4">
    <source>
        <dbReference type="Google" id="ProtNLM"/>
    </source>
</evidence>
<dbReference type="EMBL" id="BSEC01000001">
    <property type="protein sequence ID" value="GLI94356.1"/>
    <property type="molecule type" value="Genomic_DNA"/>
</dbReference>
<gene>
    <name evidence="2" type="ORF">LMG27198_33480</name>
</gene>
<dbReference type="InterPro" id="IPR005325">
    <property type="entry name" value="DUF308_memb"/>
</dbReference>
<reference evidence="2" key="1">
    <citation type="journal article" date="2023" name="Int. J. Syst. Evol. Microbiol.">
        <title>Methylocystis iwaonis sp. nov., a type II methane-oxidizing bacterium from surface soil of a rice paddy field in Japan, and emended description of the genus Methylocystis (ex Whittenbury et al. 1970) Bowman et al. 1993.</title>
        <authorList>
            <person name="Kaise H."/>
            <person name="Sawadogo J.B."/>
            <person name="Alam M.S."/>
            <person name="Ueno C."/>
            <person name="Dianou D."/>
            <person name="Shinjo R."/>
            <person name="Asakawa S."/>
        </authorList>
    </citation>
    <scope>NUCLEOTIDE SEQUENCE</scope>
    <source>
        <strain evidence="2">LMG27198</strain>
    </source>
</reference>
<feature type="transmembrane region" description="Helical" evidence="1">
    <location>
        <begin position="102"/>
        <end position="124"/>
    </location>
</feature>
<keyword evidence="1" id="KW-0472">Membrane</keyword>
<feature type="transmembrane region" description="Helical" evidence="1">
    <location>
        <begin position="136"/>
        <end position="153"/>
    </location>
</feature>
<evidence type="ECO:0000313" key="2">
    <source>
        <dbReference type="EMBL" id="GLI94356.1"/>
    </source>
</evidence>
<dbReference type="RefSeq" id="WP_281804354.1">
    <property type="nucleotide sequence ID" value="NZ_BSEC01000001.1"/>
</dbReference>